<comment type="caution">
    <text evidence="6">The sequence shown here is derived from an EMBL/GenBank/DDBJ whole genome shotgun (WGS) entry which is preliminary data.</text>
</comment>
<dbReference type="Gene3D" id="1.10.760.10">
    <property type="entry name" value="Cytochrome c-like domain"/>
    <property type="match status" value="1"/>
</dbReference>
<reference evidence="6" key="1">
    <citation type="submission" date="2020-09" db="EMBL/GenBank/DDBJ databases">
        <title>Novel species of Mucilaginibacter isolated from a glacier on the Tibetan Plateau.</title>
        <authorList>
            <person name="Liu Q."/>
            <person name="Xin Y.-H."/>
        </authorList>
    </citation>
    <scope>NUCLEOTIDE SEQUENCE</scope>
    <source>
        <strain evidence="6">ZB1P21</strain>
    </source>
</reference>
<dbReference type="PROSITE" id="PS51257">
    <property type="entry name" value="PROKAR_LIPOPROTEIN"/>
    <property type="match status" value="1"/>
</dbReference>
<evidence type="ECO:0000313" key="7">
    <source>
        <dbReference type="Proteomes" id="UP000619078"/>
    </source>
</evidence>
<proteinExistence type="predicted"/>
<dbReference type="Proteomes" id="UP000619078">
    <property type="component" value="Unassembled WGS sequence"/>
</dbReference>
<dbReference type="SUPFAM" id="SSF46626">
    <property type="entry name" value="Cytochrome c"/>
    <property type="match status" value="1"/>
</dbReference>
<feature type="domain" description="Cytochrome c" evidence="5">
    <location>
        <begin position="30"/>
        <end position="119"/>
    </location>
</feature>
<dbReference type="PANTHER" id="PTHR35008:SF4">
    <property type="entry name" value="BLL4482 PROTEIN"/>
    <property type="match status" value="1"/>
</dbReference>
<dbReference type="AlphaFoldDB" id="A0A926S4Z3"/>
<dbReference type="GO" id="GO:0046872">
    <property type="term" value="F:metal ion binding"/>
    <property type="evidence" value="ECO:0007669"/>
    <property type="project" value="UniProtKB-KW"/>
</dbReference>
<organism evidence="6 7">
    <name type="scientific">Mucilaginibacter glaciei</name>
    <dbReference type="NCBI Taxonomy" id="2772109"/>
    <lineage>
        <taxon>Bacteria</taxon>
        <taxon>Pseudomonadati</taxon>
        <taxon>Bacteroidota</taxon>
        <taxon>Sphingobacteriia</taxon>
        <taxon>Sphingobacteriales</taxon>
        <taxon>Sphingobacteriaceae</taxon>
        <taxon>Mucilaginibacter</taxon>
    </lineage>
</organism>
<accession>A0A926S4Z3</accession>
<sequence>MKSRVIGLLTVLIAVIIASCQSEDELEFQRYYNGGKKLYEQKCQNCHSAKGDGLSNLIPPLTDAIYLKKNKALLACMVKYGIKETIITINGKSYEGAMPANDLAPVDIAKVLTYVTNSFGNKMGVIKSEVIDRYLAGCK</sequence>
<keyword evidence="7" id="KW-1185">Reference proteome</keyword>
<dbReference type="RefSeq" id="WP_191160903.1">
    <property type="nucleotide sequence ID" value="NZ_JACWMX010000001.1"/>
</dbReference>
<dbReference type="GO" id="GO:0009055">
    <property type="term" value="F:electron transfer activity"/>
    <property type="evidence" value="ECO:0007669"/>
    <property type="project" value="InterPro"/>
</dbReference>
<evidence type="ECO:0000259" key="5">
    <source>
        <dbReference type="PROSITE" id="PS51007"/>
    </source>
</evidence>
<dbReference type="InterPro" id="IPR036909">
    <property type="entry name" value="Cyt_c-like_dom_sf"/>
</dbReference>
<dbReference type="InterPro" id="IPR009056">
    <property type="entry name" value="Cyt_c-like_dom"/>
</dbReference>
<evidence type="ECO:0000256" key="2">
    <source>
        <dbReference type="ARBA" id="ARBA00022723"/>
    </source>
</evidence>
<evidence type="ECO:0000256" key="1">
    <source>
        <dbReference type="ARBA" id="ARBA00022617"/>
    </source>
</evidence>
<dbReference type="PROSITE" id="PS51007">
    <property type="entry name" value="CYTC"/>
    <property type="match status" value="1"/>
</dbReference>
<dbReference type="PANTHER" id="PTHR35008">
    <property type="entry name" value="BLL4482 PROTEIN-RELATED"/>
    <property type="match status" value="1"/>
</dbReference>
<name>A0A926S4Z3_9SPHI</name>
<protein>
    <submittedName>
        <fullName evidence="6">Cytochrome c</fullName>
    </submittedName>
</protein>
<dbReference type="EMBL" id="JACWMX010000001">
    <property type="protein sequence ID" value="MBD1392231.1"/>
    <property type="molecule type" value="Genomic_DNA"/>
</dbReference>
<keyword evidence="3 4" id="KW-0408">Iron</keyword>
<gene>
    <name evidence="6" type="ORF">IDJ76_03885</name>
</gene>
<keyword evidence="2 4" id="KW-0479">Metal-binding</keyword>
<evidence type="ECO:0000313" key="6">
    <source>
        <dbReference type="EMBL" id="MBD1392231.1"/>
    </source>
</evidence>
<dbReference type="Pfam" id="PF00034">
    <property type="entry name" value="Cytochrom_C"/>
    <property type="match status" value="1"/>
</dbReference>
<keyword evidence="1 4" id="KW-0349">Heme</keyword>
<evidence type="ECO:0000256" key="4">
    <source>
        <dbReference type="PROSITE-ProRule" id="PRU00433"/>
    </source>
</evidence>
<dbReference type="InterPro" id="IPR051459">
    <property type="entry name" value="Cytochrome_c-type_DH"/>
</dbReference>
<dbReference type="GO" id="GO:0020037">
    <property type="term" value="F:heme binding"/>
    <property type="evidence" value="ECO:0007669"/>
    <property type="project" value="InterPro"/>
</dbReference>
<evidence type="ECO:0000256" key="3">
    <source>
        <dbReference type="ARBA" id="ARBA00023004"/>
    </source>
</evidence>